<keyword evidence="3" id="KW-1185">Reference proteome</keyword>
<dbReference type="RefSeq" id="WP_174139311.1">
    <property type="nucleotide sequence ID" value="NZ_JABUFE010000010.1"/>
</dbReference>
<dbReference type="Gene3D" id="3.40.50.720">
    <property type="entry name" value="NAD(P)-binding Rossmann-like Domain"/>
    <property type="match status" value="1"/>
</dbReference>
<proteinExistence type="inferred from homology"/>
<accession>A0ABX2IZN6</accession>
<protein>
    <submittedName>
        <fullName evidence="2">SDR family oxidoreductase</fullName>
    </submittedName>
</protein>
<dbReference type="InterPro" id="IPR036291">
    <property type="entry name" value="NAD(P)-bd_dom_sf"/>
</dbReference>
<dbReference type="InterPro" id="IPR002347">
    <property type="entry name" value="SDR_fam"/>
</dbReference>
<comment type="caution">
    <text evidence="2">The sequence shown here is derived from an EMBL/GenBank/DDBJ whole genome shotgun (WGS) entry which is preliminary data.</text>
</comment>
<dbReference type="EMBL" id="JABUFE010000010">
    <property type="protein sequence ID" value="NSX56158.1"/>
    <property type="molecule type" value="Genomic_DNA"/>
</dbReference>
<sequence length="248" mass="25967">MTPLDLFSLKGRVAVVTGASSGIGQHLARALSKADAKVVAIARRAEPLQALSDECAAAPLSVDLANISDWDNLAEQIAAPFGPPQIILNAAGVNLREPAGDITKDSWDLTLHLNLSVPFFLARALLSGMNGWGRIINFASLQSQRAFPNSMAYGASKGGVAQLTRAMAEAWSHQGITTNAIAPGFFPTELTGPVFADTEKAARNASQTAIGRNGRLDDLTGPAIFLCSNASAYVTGQVLYIDGGFTAK</sequence>
<dbReference type="PROSITE" id="PS00061">
    <property type="entry name" value="ADH_SHORT"/>
    <property type="match status" value="1"/>
</dbReference>
<dbReference type="Pfam" id="PF13561">
    <property type="entry name" value="adh_short_C2"/>
    <property type="match status" value="1"/>
</dbReference>
<dbReference type="PRINTS" id="PR00080">
    <property type="entry name" value="SDRFAMILY"/>
</dbReference>
<evidence type="ECO:0000256" key="1">
    <source>
        <dbReference type="ARBA" id="ARBA00006484"/>
    </source>
</evidence>
<dbReference type="SUPFAM" id="SSF51735">
    <property type="entry name" value="NAD(P)-binding Rossmann-fold domains"/>
    <property type="match status" value="1"/>
</dbReference>
<comment type="similarity">
    <text evidence="1">Belongs to the short-chain dehydrogenases/reductases (SDR) family.</text>
</comment>
<name>A0ABX2IZN6_9RHOB</name>
<dbReference type="Proteomes" id="UP000777935">
    <property type="component" value="Unassembled WGS sequence"/>
</dbReference>
<reference evidence="2 3" key="1">
    <citation type="submission" date="2020-06" db="EMBL/GenBank/DDBJ databases">
        <title>Sulfitobacter algicola sp. nov., isolated from green algae.</title>
        <authorList>
            <person name="Wang C."/>
        </authorList>
    </citation>
    <scope>NUCLEOTIDE SEQUENCE [LARGE SCALE GENOMIC DNA]</scope>
    <source>
        <strain evidence="2 3">1151</strain>
    </source>
</reference>
<dbReference type="InterPro" id="IPR020904">
    <property type="entry name" value="Sc_DH/Rdtase_CS"/>
</dbReference>
<organism evidence="2 3">
    <name type="scientific">Parasulfitobacter algicola</name>
    <dbReference type="NCBI Taxonomy" id="2614809"/>
    <lineage>
        <taxon>Bacteria</taxon>
        <taxon>Pseudomonadati</taxon>
        <taxon>Pseudomonadota</taxon>
        <taxon>Alphaproteobacteria</taxon>
        <taxon>Rhodobacterales</taxon>
        <taxon>Roseobacteraceae</taxon>
        <taxon>Parasulfitobacter</taxon>
    </lineage>
</organism>
<evidence type="ECO:0000313" key="2">
    <source>
        <dbReference type="EMBL" id="NSX56158.1"/>
    </source>
</evidence>
<dbReference type="PANTHER" id="PTHR42760">
    <property type="entry name" value="SHORT-CHAIN DEHYDROGENASES/REDUCTASES FAMILY MEMBER"/>
    <property type="match status" value="1"/>
</dbReference>
<gene>
    <name evidence="2" type="ORF">HRQ87_15290</name>
</gene>
<dbReference type="PRINTS" id="PR00081">
    <property type="entry name" value="GDHRDH"/>
</dbReference>
<evidence type="ECO:0000313" key="3">
    <source>
        <dbReference type="Proteomes" id="UP000777935"/>
    </source>
</evidence>